<sequence length="131" mass="14664">MYVLIYVDDILVTGSCNSHIFSLLQSMRSHFAVKELGSLHYFLGIEAIRTNSVLFLSQRKYITELLRDLSLDGAKLIKTPLSTTIVLSKSDGDPLPDPSSYQKVIGALQYLLMTRPDLSFVVNKACQFFAT</sequence>
<evidence type="ECO:0000313" key="3">
    <source>
        <dbReference type="RefSeq" id="XP_019054181.1"/>
    </source>
</evidence>
<dbReference type="AlphaFoldDB" id="A0A1U8Q810"/>
<dbReference type="GeneID" id="109115038"/>
<accession>A0A1U8Q810</accession>
<dbReference type="Pfam" id="PF07727">
    <property type="entry name" value="RVT_2"/>
    <property type="match status" value="1"/>
</dbReference>
<name>A0A1U8Q810_NELNU</name>
<dbReference type="InParanoid" id="A0A1U8Q810"/>
<feature type="domain" description="Reverse transcriptase Ty1/copia-type" evidence="1">
    <location>
        <begin position="3"/>
        <end position="81"/>
    </location>
</feature>
<dbReference type="InterPro" id="IPR013103">
    <property type="entry name" value="RVT_2"/>
</dbReference>
<dbReference type="Proteomes" id="UP000189703">
    <property type="component" value="Unplaced"/>
</dbReference>
<dbReference type="OMA" id="GSCNSHI"/>
<dbReference type="SUPFAM" id="SSF56672">
    <property type="entry name" value="DNA/RNA polymerases"/>
    <property type="match status" value="1"/>
</dbReference>
<evidence type="ECO:0000313" key="2">
    <source>
        <dbReference type="Proteomes" id="UP000189703"/>
    </source>
</evidence>
<organism evidence="2 3">
    <name type="scientific">Nelumbo nucifera</name>
    <name type="common">Sacred lotus</name>
    <dbReference type="NCBI Taxonomy" id="4432"/>
    <lineage>
        <taxon>Eukaryota</taxon>
        <taxon>Viridiplantae</taxon>
        <taxon>Streptophyta</taxon>
        <taxon>Embryophyta</taxon>
        <taxon>Tracheophyta</taxon>
        <taxon>Spermatophyta</taxon>
        <taxon>Magnoliopsida</taxon>
        <taxon>Proteales</taxon>
        <taxon>Nelumbonaceae</taxon>
        <taxon>Nelumbo</taxon>
    </lineage>
</organism>
<dbReference type="OrthoDB" id="414945at2759"/>
<dbReference type="KEGG" id="nnu:109115038"/>
<gene>
    <name evidence="3" type="primary">LOC109115038</name>
</gene>
<dbReference type="InterPro" id="IPR043502">
    <property type="entry name" value="DNA/RNA_pol_sf"/>
</dbReference>
<dbReference type="STRING" id="4432.A0A1U8Q810"/>
<evidence type="ECO:0000259" key="1">
    <source>
        <dbReference type="Pfam" id="PF07727"/>
    </source>
</evidence>
<reference evidence="3" key="1">
    <citation type="submission" date="2025-08" db="UniProtKB">
        <authorList>
            <consortium name="RefSeq"/>
        </authorList>
    </citation>
    <scope>IDENTIFICATION</scope>
</reference>
<keyword evidence="2" id="KW-1185">Reference proteome</keyword>
<dbReference type="RefSeq" id="XP_019054181.1">
    <property type="nucleotide sequence ID" value="XM_019198636.1"/>
</dbReference>
<proteinExistence type="predicted"/>
<protein>
    <submittedName>
        <fullName evidence="3">Uncharacterized protein LOC109115038</fullName>
    </submittedName>
</protein>